<evidence type="ECO:0000313" key="2">
    <source>
        <dbReference type="EMBL" id="MBD8506816.1"/>
    </source>
</evidence>
<keyword evidence="3" id="KW-1185">Reference proteome</keyword>
<reference evidence="2" key="1">
    <citation type="submission" date="2020-09" db="EMBL/GenBank/DDBJ databases">
        <title>Hoyosella lacisalsi sp. nov., a halotolerant actinobacterium isolated from soil of Lake Gudzhirganskoe.</title>
        <authorList>
            <person name="Yang Q."/>
            <person name="Guo P.Y."/>
            <person name="Liu S.W."/>
            <person name="Li F.N."/>
            <person name="Sun C.H."/>
        </authorList>
    </citation>
    <scope>NUCLEOTIDE SEQUENCE</scope>
    <source>
        <strain evidence="2">G463</strain>
    </source>
</reference>
<keyword evidence="1" id="KW-1133">Transmembrane helix</keyword>
<dbReference type="AlphaFoldDB" id="A0A927JCM0"/>
<dbReference type="EMBL" id="JACYWE010000005">
    <property type="protein sequence ID" value="MBD8506816.1"/>
    <property type="molecule type" value="Genomic_DNA"/>
</dbReference>
<feature type="transmembrane region" description="Helical" evidence="1">
    <location>
        <begin position="127"/>
        <end position="146"/>
    </location>
</feature>
<sequence length="151" mass="15930">MNNMDGTAPPSATEADRLLGEARRLARSSHDAAWPWIAFLLGLGATTSMAFLAFGTTTRPDAPTAGNTAVVLGMLAWVGALMAFAIGRARGARRGFGRRWILYITAWAATYIIGLLIGSIWFAGNLAYWTIAATAVGVACIVGAVLESRRG</sequence>
<gene>
    <name evidence="2" type="ORF">HT102_09980</name>
</gene>
<dbReference type="RefSeq" id="WP_192039274.1">
    <property type="nucleotide sequence ID" value="NZ_JACYWE010000005.1"/>
</dbReference>
<evidence type="ECO:0000313" key="3">
    <source>
        <dbReference type="Proteomes" id="UP000642993"/>
    </source>
</evidence>
<keyword evidence="1" id="KW-0812">Transmembrane</keyword>
<name>A0A927JCM0_9ACTN</name>
<proteinExistence type="predicted"/>
<organism evidence="2 3">
    <name type="scientific">Lolliginicoccus lacisalsi</name>
    <dbReference type="NCBI Taxonomy" id="2742202"/>
    <lineage>
        <taxon>Bacteria</taxon>
        <taxon>Bacillati</taxon>
        <taxon>Actinomycetota</taxon>
        <taxon>Actinomycetes</taxon>
        <taxon>Mycobacteriales</taxon>
        <taxon>Hoyosellaceae</taxon>
        <taxon>Lolliginicoccus</taxon>
    </lineage>
</organism>
<comment type="caution">
    <text evidence="2">The sequence shown here is derived from an EMBL/GenBank/DDBJ whole genome shotgun (WGS) entry which is preliminary data.</text>
</comment>
<feature type="transmembrane region" description="Helical" evidence="1">
    <location>
        <begin position="100"/>
        <end position="121"/>
    </location>
</feature>
<evidence type="ECO:0000256" key="1">
    <source>
        <dbReference type="SAM" id="Phobius"/>
    </source>
</evidence>
<dbReference type="Proteomes" id="UP000642993">
    <property type="component" value="Unassembled WGS sequence"/>
</dbReference>
<feature type="transmembrane region" description="Helical" evidence="1">
    <location>
        <begin position="66"/>
        <end position="88"/>
    </location>
</feature>
<protein>
    <submittedName>
        <fullName evidence="2">Uncharacterized protein</fullName>
    </submittedName>
</protein>
<feature type="transmembrane region" description="Helical" evidence="1">
    <location>
        <begin position="33"/>
        <end position="54"/>
    </location>
</feature>
<keyword evidence="1" id="KW-0472">Membrane</keyword>
<accession>A0A927JCM0</accession>